<evidence type="ECO:0000256" key="1">
    <source>
        <dbReference type="ARBA" id="ARBA00006054"/>
    </source>
</evidence>
<proteinExistence type="inferred from homology"/>
<dbReference type="InterPro" id="IPR001557">
    <property type="entry name" value="L-lactate/malate_DH"/>
</dbReference>
<accession>A0ABV8Y0R8</accession>
<comment type="caution">
    <text evidence="7">The sequence shown here is derived from an EMBL/GenBank/DDBJ whole genome shotgun (WGS) entry which is preliminary data.</text>
</comment>
<evidence type="ECO:0000256" key="3">
    <source>
        <dbReference type="ARBA" id="ARBA00023027"/>
    </source>
</evidence>
<dbReference type="RefSeq" id="WP_344228356.1">
    <property type="nucleotide sequence ID" value="NZ_BAAALH010000002.1"/>
</dbReference>
<dbReference type="SUPFAM" id="SSF51735">
    <property type="entry name" value="NAD(P)-binding Rossmann-fold domains"/>
    <property type="match status" value="1"/>
</dbReference>
<gene>
    <name evidence="7" type="ORF">ACFO0K_07200</name>
</gene>
<evidence type="ECO:0000256" key="4">
    <source>
        <dbReference type="RuleBase" id="RU003369"/>
    </source>
</evidence>
<dbReference type="Gene3D" id="3.90.110.10">
    <property type="entry name" value="Lactate dehydrogenase/glycoside hydrolase, family 4, C-terminal"/>
    <property type="match status" value="1"/>
</dbReference>
<dbReference type="InterPro" id="IPR015955">
    <property type="entry name" value="Lactate_DH/Glyco_Ohase_4_C"/>
</dbReference>
<evidence type="ECO:0000313" key="7">
    <source>
        <dbReference type="EMBL" id="MFC4429463.1"/>
    </source>
</evidence>
<evidence type="ECO:0008006" key="9">
    <source>
        <dbReference type="Google" id="ProtNLM"/>
    </source>
</evidence>
<feature type="domain" description="Lactate/malate dehydrogenase N-terminal" evidence="5">
    <location>
        <begin position="29"/>
        <end position="169"/>
    </location>
</feature>
<keyword evidence="2 4" id="KW-0560">Oxidoreductase</keyword>
<dbReference type="PANTHER" id="PTHR43128:SF16">
    <property type="entry name" value="L-LACTATE DEHYDROGENASE"/>
    <property type="match status" value="1"/>
</dbReference>
<organism evidence="7 8">
    <name type="scientific">Citricoccus alkalitolerans</name>
    <dbReference type="NCBI Taxonomy" id="246603"/>
    <lineage>
        <taxon>Bacteria</taxon>
        <taxon>Bacillati</taxon>
        <taxon>Actinomycetota</taxon>
        <taxon>Actinomycetes</taxon>
        <taxon>Micrococcales</taxon>
        <taxon>Micrococcaceae</taxon>
        <taxon>Citricoccus</taxon>
    </lineage>
</organism>
<dbReference type="InterPro" id="IPR001236">
    <property type="entry name" value="Lactate/malate_DH_N"/>
</dbReference>
<comment type="similarity">
    <text evidence="1">Belongs to the LDH/MDH superfamily. LDH family.</text>
</comment>
<feature type="domain" description="Lactate/malate dehydrogenase C-terminal" evidence="6">
    <location>
        <begin position="174"/>
        <end position="222"/>
    </location>
</feature>
<dbReference type="Pfam" id="PF02866">
    <property type="entry name" value="Ldh_1_C"/>
    <property type="match status" value="1"/>
</dbReference>
<dbReference type="SUPFAM" id="SSF56327">
    <property type="entry name" value="LDH C-terminal domain-like"/>
    <property type="match status" value="1"/>
</dbReference>
<dbReference type="Gene3D" id="3.40.50.720">
    <property type="entry name" value="NAD(P)-binding Rossmann-like Domain"/>
    <property type="match status" value="1"/>
</dbReference>
<evidence type="ECO:0000313" key="8">
    <source>
        <dbReference type="Proteomes" id="UP001595965"/>
    </source>
</evidence>
<dbReference type="EMBL" id="JBHSEN010000001">
    <property type="protein sequence ID" value="MFC4429463.1"/>
    <property type="molecule type" value="Genomic_DNA"/>
</dbReference>
<sequence>MKSFQPPPPTLVADLGRETSEAGADWPRRIAIIGAAGTVGSSVAAHIALAGLGRELFLVDVRENLVASHAIDITDAQVVAHVPAPRVVNGAPADGPVDVVVVAASKPEVPDGDRNDFLDANTELLGLLRPQIESLAGPGGLVLLLSNPVDILAGWLSRNSSLHAHRILGYSLNDSARFCLAVARVLGVDTERIEGKVMGEHGNGQVPLFSSLTLDGQPVALSASQRDDVLADVHGWFRRWSDLEPGRSSGWATGVGVRYLLQELQAGRPVVTTASTEHLDDYPGSFIALEVRRTEDRIDVLPPAAEPTEALELLAAARRVQAEVDALA</sequence>
<dbReference type="Pfam" id="PF00056">
    <property type="entry name" value="Ldh_1_N"/>
    <property type="match status" value="1"/>
</dbReference>
<name>A0ABV8Y0R8_9MICC</name>
<dbReference type="Proteomes" id="UP001595965">
    <property type="component" value="Unassembled WGS sequence"/>
</dbReference>
<reference evidence="8" key="1">
    <citation type="journal article" date="2019" name="Int. J. Syst. Evol. Microbiol.">
        <title>The Global Catalogue of Microorganisms (GCM) 10K type strain sequencing project: providing services to taxonomists for standard genome sequencing and annotation.</title>
        <authorList>
            <consortium name="The Broad Institute Genomics Platform"/>
            <consortium name="The Broad Institute Genome Sequencing Center for Infectious Disease"/>
            <person name="Wu L."/>
            <person name="Ma J."/>
        </authorList>
    </citation>
    <scope>NUCLEOTIDE SEQUENCE [LARGE SCALE GENOMIC DNA]</scope>
    <source>
        <strain evidence="8">CGMCC 1.12125</strain>
    </source>
</reference>
<keyword evidence="8" id="KW-1185">Reference proteome</keyword>
<dbReference type="PRINTS" id="PR00086">
    <property type="entry name" value="LLDHDRGNASE"/>
</dbReference>
<dbReference type="InterPro" id="IPR022383">
    <property type="entry name" value="Lactate/malate_DH_C"/>
</dbReference>
<protein>
    <recommendedName>
        <fullName evidence="9">Malate dehydrogenase</fullName>
    </recommendedName>
</protein>
<dbReference type="InterPro" id="IPR036291">
    <property type="entry name" value="NAD(P)-bd_dom_sf"/>
</dbReference>
<keyword evidence="3" id="KW-0520">NAD</keyword>
<evidence type="ECO:0000259" key="6">
    <source>
        <dbReference type="Pfam" id="PF02866"/>
    </source>
</evidence>
<evidence type="ECO:0000259" key="5">
    <source>
        <dbReference type="Pfam" id="PF00056"/>
    </source>
</evidence>
<dbReference type="PANTHER" id="PTHR43128">
    <property type="entry name" value="L-2-HYDROXYCARBOXYLATE DEHYDROGENASE (NAD(P)(+))"/>
    <property type="match status" value="1"/>
</dbReference>
<evidence type="ECO:0000256" key="2">
    <source>
        <dbReference type="ARBA" id="ARBA00023002"/>
    </source>
</evidence>